<dbReference type="AlphaFoldDB" id="A0A433QWF6"/>
<dbReference type="InterPro" id="IPR052972">
    <property type="entry name" value="Sacsin_chaperone_reg"/>
</dbReference>
<feature type="domain" description="Sacsin/Nov" evidence="1">
    <location>
        <begin position="1"/>
        <end position="99"/>
    </location>
</feature>
<feature type="non-terminal residue" evidence="2">
    <location>
        <position position="1"/>
    </location>
</feature>
<protein>
    <recommendedName>
        <fullName evidence="1">Sacsin/Nov domain-containing protein</fullName>
    </recommendedName>
</protein>
<name>A0A433QWF6_9FUNG</name>
<accession>A0A433QWF6</accession>
<evidence type="ECO:0000313" key="2">
    <source>
        <dbReference type="EMBL" id="RUS34074.1"/>
    </source>
</evidence>
<evidence type="ECO:0000259" key="1">
    <source>
        <dbReference type="Pfam" id="PF25794"/>
    </source>
</evidence>
<proteinExistence type="predicted"/>
<dbReference type="EMBL" id="RBNJ01000742">
    <property type="protein sequence ID" value="RUS34074.1"/>
    <property type="molecule type" value="Genomic_DNA"/>
</dbReference>
<keyword evidence="3" id="KW-1185">Reference proteome</keyword>
<dbReference type="GO" id="GO:0030544">
    <property type="term" value="F:Hsp70 protein binding"/>
    <property type="evidence" value="ECO:0007669"/>
    <property type="project" value="TreeGrafter"/>
</dbReference>
<dbReference type="PANTHER" id="PTHR15600:SF42">
    <property type="entry name" value="SACSIN"/>
    <property type="match status" value="1"/>
</dbReference>
<organism evidence="2 3">
    <name type="scientific">Jimgerdemannia flammicorona</name>
    <dbReference type="NCBI Taxonomy" id="994334"/>
    <lineage>
        <taxon>Eukaryota</taxon>
        <taxon>Fungi</taxon>
        <taxon>Fungi incertae sedis</taxon>
        <taxon>Mucoromycota</taxon>
        <taxon>Mucoromycotina</taxon>
        <taxon>Endogonomycetes</taxon>
        <taxon>Endogonales</taxon>
        <taxon>Endogonaceae</taxon>
        <taxon>Jimgerdemannia</taxon>
    </lineage>
</organism>
<dbReference type="Proteomes" id="UP000274822">
    <property type="component" value="Unassembled WGS sequence"/>
</dbReference>
<dbReference type="Pfam" id="PF25794">
    <property type="entry name" value="SACS"/>
    <property type="match status" value="1"/>
</dbReference>
<dbReference type="PANTHER" id="PTHR15600">
    <property type="entry name" value="SACSIN"/>
    <property type="match status" value="1"/>
</dbReference>
<evidence type="ECO:0000313" key="3">
    <source>
        <dbReference type="Proteomes" id="UP000274822"/>
    </source>
</evidence>
<comment type="caution">
    <text evidence="2">The sequence shown here is derived from an EMBL/GenBank/DDBJ whole genome shotgun (WGS) entry which is preliminary data.</text>
</comment>
<feature type="non-terminal residue" evidence="2">
    <location>
        <position position="681"/>
    </location>
</feature>
<sequence>LPSVVSGSHAIFFDPHQKYLPSRDSINKPAGLITNFVKGNFEDQFRPYTRLFDFDMAKPFKGTLFRLPLRTQELARESKLRKIFYHPNQIRRLLEEFQSYLGRWNEYLLRERLPKIHLQFLQELKLLVSNEDSLTDDVSFKHYYYYWPQNVEGMFNDYYGKFYGEVMQSGDLFYTRSNRGQWISYQEAVFEDQKLGYSAIEKEVLKLVSNFLIGRSINVVQLPFGILRHLPNRQIITPELVRDNIRNANKAFVEKMEKDVFIAFFEYLLRDNAIAELNGCTILPLMDMSFGTFRREQLPFYIASEEVMAVFPNLSSRFVNPGRISTPIIDKLTSEEATEELNVEIVDHNVFVRLVSEMLRPGDRLVYDRNGTKINDVWLDKLWDYLDATKGINMTAFANIPILPTIGPNGMLVSLNPKLPLLYEDYRKSNINAILTKTGTHLIDKRYSSRLSKTVLGFSATNVLKCIQLASTKAKCSIEELLLPISDIERDTLRTFLQGNDYDLFDSQSDRSSETIEILRQLPIFPAFTSSLKVVYKPAMDCYHLPDDLSVFSVRSGMAILCKDHTDRKFTAEINIPELSVLEHLRDNVLPLLKNTLPVAKIDEYQTFLCKVLSYVEKSPPLCEMLKQHRIIPSNERPNCKLFKASELYDERHPVFAAVFSRAGKFVANIFLGAYKPWTQS</sequence>
<reference evidence="2 3" key="1">
    <citation type="journal article" date="2018" name="New Phytol.">
        <title>Phylogenomics of Endogonaceae and evolution of mycorrhizas within Mucoromycota.</title>
        <authorList>
            <person name="Chang Y."/>
            <person name="Desiro A."/>
            <person name="Na H."/>
            <person name="Sandor L."/>
            <person name="Lipzen A."/>
            <person name="Clum A."/>
            <person name="Barry K."/>
            <person name="Grigoriev I.V."/>
            <person name="Martin F.M."/>
            <person name="Stajich J.E."/>
            <person name="Smith M.E."/>
            <person name="Bonito G."/>
            <person name="Spatafora J.W."/>
        </authorList>
    </citation>
    <scope>NUCLEOTIDE SEQUENCE [LARGE SCALE GENOMIC DNA]</scope>
    <source>
        <strain evidence="2 3">AD002</strain>
    </source>
</reference>
<dbReference type="InterPro" id="IPR058210">
    <property type="entry name" value="SACS/Nov_dom"/>
</dbReference>
<gene>
    <name evidence="2" type="ORF">BC938DRAFT_482517</name>
</gene>